<comment type="function">
    <text evidence="4">Catalyzes two steps in the biosynthesis of coenzyme A. In the first step cysteine is conjugated to 4'-phosphopantothenate to form 4-phosphopantothenoylcysteine, in the latter compound is decarboxylated to form 4'-phosphopantotheine.</text>
</comment>
<dbReference type="GO" id="GO:0015941">
    <property type="term" value="P:pantothenate catabolic process"/>
    <property type="evidence" value="ECO:0007669"/>
    <property type="project" value="InterPro"/>
</dbReference>
<keyword evidence="3 4" id="KW-0436">Ligase</keyword>
<organism evidence="7 8">
    <name type="scientific">Mariprofundus aestuarium</name>
    <dbReference type="NCBI Taxonomy" id="1921086"/>
    <lineage>
        <taxon>Bacteria</taxon>
        <taxon>Pseudomonadati</taxon>
        <taxon>Pseudomonadota</taxon>
        <taxon>Candidatius Mariprofundia</taxon>
        <taxon>Mariprofundales</taxon>
        <taxon>Mariprofundaceae</taxon>
        <taxon>Mariprofundus</taxon>
    </lineage>
</organism>
<dbReference type="RefSeq" id="WP_100278103.1">
    <property type="nucleotide sequence ID" value="NZ_CP018799.1"/>
</dbReference>
<dbReference type="EC" id="6.3.2.5" evidence="3"/>
<dbReference type="Pfam" id="PF02441">
    <property type="entry name" value="Flavoprotein"/>
    <property type="match status" value="1"/>
</dbReference>
<evidence type="ECO:0000256" key="3">
    <source>
        <dbReference type="HAMAP-Rule" id="MF_02225"/>
    </source>
</evidence>
<dbReference type="Proteomes" id="UP000231701">
    <property type="component" value="Chromosome"/>
</dbReference>
<dbReference type="GO" id="GO:0046872">
    <property type="term" value="F:metal ion binding"/>
    <property type="evidence" value="ECO:0007669"/>
    <property type="project" value="UniProtKB-KW"/>
</dbReference>
<proteinExistence type="inferred from homology"/>
<feature type="binding site" evidence="3">
    <location>
        <begin position="305"/>
        <end position="308"/>
    </location>
    <ligand>
        <name>CTP</name>
        <dbReference type="ChEBI" id="CHEBI:37563"/>
    </ligand>
</feature>
<keyword evidence="2 3" id="KW-0456">Lyase</keyword>
<keyword evidence="1 3" id="KW-0210">Decarboxylase</keyword>
<dbReference type="EC" id="4.1.1.36" evidence="3"/>
<dbReference type="Gene3D" id="3.40.50.10300">
    <property type="entry name" value="CoaB-like"/>
    <property type="match status" value="1"/>
</dbReference>
<dbReference type="GO" id="GO:0004632">
    <property type="term" value="F:phosphopantothenate--cysteine ligase activity"/>
    <property type="evidence" value="ECO:0007669"/>
    <property type="project" value="UniProtKB-UniRule"/>
</dbReference>
<comment type="caution">
    <text evidence="3">Lacks conserved residue(s) required for the propagation of feature annotation.</text>
</comment>
<feature type="domain" description="Flavoprotein" evidence="5">
    <location>
        <begin position="5"/>
        <end position="175"/>
    </location>
</feature>
<evidence type="ECO:0000259" key="5">
    <source>
        <dbReference type="Pfam" id="PF02441"/>
    </source>
</evidence>
<evidence type="ECO:0000256" key="1">
    <source>
        <dbReference type="ARBA" id="ARBA00022793"/>
    </source>
</evidence>
<evidence type="ECO:0000259" key="6">
    <source>
        <dbReference type="Pfam" id="PF04127"/>
    </source>
</evidence>
<reference evidence="7 8" key="1">
    <citation type="submission" date="2016-12" db="EMBL/GenBank/DDBJ databases">
        <title>Isolation and genomic insights into novel planktonic Zetaproteobacteria from stratified waters of the Chesapeake Bay.</title>
        <authorList>
            <person name="McAllister S.M."/>
            <person name="Kato S."/>
            <person name="Chan C.S."/>
            <person name="Chiu B.K."/>
            <person name="Field E.K."/>
        </authorList>
    </citation>
    <scope>NUCLEOTIDE SEQUENCE [LARGE SCALE GENOMIC DNA]</scope>
    <source>
        <strain evidence="7 8">CP-5</strain>
    </source>
</reference>
<dbReference type="HAMAP" id="MF_02225">
    <property type="entry name" value="CoaBC"/>
    <property type="match status" value="1"/>
</dbReference>
<dbReference type="InterPro" id="IPR003382">
    <property type="entry name" value="Flavoprotein"/>
</dbReference>
<dbReference type="GO" id="GO:0010181">
    <property type="term" value="F:FMN binding"/>
    <property type="evidence" value="ECO:0007669"/>
    <property type="project" value="UniProtKB-UniRule"/>
</dbReference>
<dbReference type="Pfam" id="PF04127">
    <property type="entry name" value="DFP"/>
    <property type="match status" value="1"/>
</dbReference>
<evidence type="ECO:0000256" key="4">
    <source>
        <dbReference type="RuleBase" id="RU364078"/>
    </source>
</evidence>
<comment type="similarity">
    <text evidence="3 4">In the C-terminal section; belongs to the PPC synthetase family.</text>
</comment>
<comment type="catalytic activity">
    <reaction evidence="3 4">
        <text>(R)-4'-phosphopantothenate + L-cysteine + CTP = N-[(R)-4-phosphopantothenoyl]-L-cysteine + CMP + diphosphate + H(+)</text>
        <dbReference type="Rhea" id="RHEA:19397"/>
        <dbReference type="ChEBI" id="CHEBI:10986"/>
        <dbReference type="ChEBI" id="CHEBI:15378"/>
        <dbReference type="ChEBI" id="CHEBI:33019"/>
        <dbReference type="ChEBI" id="CHEBI:35235"/>
        <dbReference type="ChEBI" id="CHEBI:37563"/>
        <dbReference type="ChEBI" id="CHEBI:59458"/>
        <dbReference type="ChEBI" id="CHEBI:60377"/>
        <dbReference type="EC" id="6.3.2.5"/>
    </reaction>
</comment>
<dbReference type="AlphaFoldDB" id="A0A2K8KZ70"/>
<dbReference type="PANTHER" id="PTHR14359">
    <property type="entry name" value="HOMO-OLIGOMERIC FLAVIN CONTAINING CYS DECARBOXYLASE FAMILY"/>
    <property type="match status" value="1"/>
</dbReference>
<keyword evidence="3 4" id="KW-0288">FMN</keyword>
<dbReference type="OrthoDB" id="5288242at2"/>
<comment type="function">
    <text evidence="3">Catalyzes two sequential steps in the biosynthesis of coenzyme A. In the first step cysteine is conjugated to 4'-phosphopantothenate to form 4-phosphopantothenoylcysteine. In the second step the latter compound is decarboxylated to form 4'-phosphopantotheine.</text>
</comment>
<evidence type="ECO:0000256" key="2">
    <source>
        <dbReference type="ARBA" id="ARBA00023239"/>
    </source>
</evidence>
<dbReference type="SUPFAM" id="SSF52507">
    <property type="entry name" value="Homo-oligomeric flavin-containing Cys decarboxylases, HFCD"/>
    <property type="match status" value="1"/>
</dbReference>
<feature type="domain" description="DNA/pantothenate metabolism flavoprotein C-terminal" evidence="6">
    <location>
        <begin position="185"/>
        <end position="391"/>
    </location>
</feature>
<comment type="pathway">
    <text evidence="3 4">Cofactor biosynthesis; coenzyme A biosynthesis; CoA from (R)-pantothenate: step 3/5.</text>
</comment>
<dbReference type="InterPro" id="IPR005252">
    <property type="entry name" value="CoaBC"/>
</dbReference>
<feature type="binding site" evidence="3">
    <location>
        <position position="342"/>
    </location>
    <ligand>
        <name>CTP</name>
        <dbReference type="ChEBI" id="CHEBI:37563"/>
    </ligand>
</feature>
<evidence type="ECO:0000313" key="7">
    <source>
        <dbReference type="EMBL" id="ATX80320.1"/>
    </source>
</evidence>
<keyword evidence="8" id="KW-1185">Reference proteome</keyword>
<keyword evidence="3" id="KW-0511">Multifunctional enzyme</keyword>
<comment type="catalytic activity">
    <reaction evidence="3 4">
        <text>N-[(R)-4-phosphopantothenoyl]-L-cysteine + H(+) = (R)-4'-phosphopantetheine + CO2</text>
        <dbReference type="Rhea" id="RHEA:16793"/>
        <dbReference type="ChEBI" id="CHEBI:15378"/>
        <dbReference type="ChEBI" id="CHEBI:16526"/>
        <dbReference type="ChEBI" id="CHEBI:59458"/>
        <dbReference type="ChEBI" id="CHEBI:61723"/>
        <dbReference type="EC" id="4.1.1.36"/>
    </reaction>
</comment>
<comment type="cofactor">
    <cofactor evidence="3">
        <name>FMN</name>
        <dbReference type="ChEBI" id="CHEBI:58210"/>
    </cofactor>
    <text evidence="3">Binds 1 FMN per subunit.</text>
</comment>
<feature type="region of interest" description="Phosphopantothenate--cysteine ligase" evidence="3">
    <location>
        <begin position="190"/>
        <end position="394"/>
    </location>
</feature>
<sequence length="394" mass="42514">MLNGKRILIGIGGGIAVYRVAELARLLIKAGAEVRCVMTKSARAFVTPLTFEALTGNKVHTELFDLTSEREMGHIQLARWADAVVIAPATANILARLSYGIADDLLTTMMQVNEAPVLLAPAMNSSMWESDATRHNVETLKARGFSFVGPEQGQLACGEQGIGRLSEPEDIVAALQPLLWEEQALKGKQWVINAGPTVEAWDAVRLLTNRASGKLGALLASTATAMGAEVTLIAGPGTPSTHPQVKRINVESADEMLAACTKSASNADTFIATAAVSDFRFHEMYTEKMKRGSTTSMHVELIANPDIVAHIANMERRPSHVIAFAAESSNHIEYAKVKLSQKNVDAIVANDVNNMGSHSASGWWITPSCETTIDTDTKQAFAEEIIQHIMELNP</sequence>
<dbReference type="NCBIfam" id="TIGR00521">
    <property type="entry name" value="coaBC_dfp"/>
    <property type="match status" value="1"/>
</dbReference>
<dbReference type="GO" id="GO:0071513">
    <property type="term" value="C:phosphopantothenoylcysteine decarboxylase complex"/>
    <property type="evidence" value="ECO:0007669"/>
    <property type="project" value="TreeGrafter"/>
</dbReference>
<dbReference type="GO" id="GO:0015937">
    <property type="term" value="P:coenzyme A biosynthetic process"/>
    <property type="evidence" value="ECO:0007669"/>
    <property type="project" value="UniProtKB-UniRule"/>
</dbReference>
<dbReference type="GO" id="GO:0004633">
    <property type="term" value="F:phosphopantothenoylcysteine decarboxylase activity"/>
    <property type="evidence" value="ECO:0007669"/>
    <property type="project" value="UniProtKB-UniRule"/>
</dbReference>
<comment type="pathway">
    <text evidence="3 4">Cofactor biosynthesis; coenzyme A biosynthesis; CoA from (R)-pantothenate: step 2/5.</text>
</comment>
<keyword evidence="3" id="KW-0460">Magnesium</keyword>
<feature type="binding site" evidence="3">
    <location>
        <position position="338"/>
    </location>
    <ligand>
        <name>CTP</name>
        <dbReference type="ChEBI" id="CHEBI:37563"/>
    </ligand>
</feature>
<accession>A0A2K8KZ70</accession>
<feature type="active site" description="Proton donor" evidence="3">
    <location>
        <position position="157"/>
    </location>
</feature>
<feature type="binding site" evidence="3">
    <location>
        <position position="324"/>
    </location>
    <ligand>
        <name>CTP</name>
        <dbReference type="ChEBI" id="CHEBI:37563"/>
    </ligand>
</feature>
<protein>
    <recommendedName>
        <fullName evidence="3">Coenzyme A biosynthesis bifunctional protein CoaBC</fullName>
    </recommendedName>
    <alternativeName>
        <fullName evidence="3">DNA/pantothenate metabolism flavoprotein</fullName>
    </alternativeName>
    <alternativeName>
        <fullName evidence="3">Phosphopantothenoylcysteine synthetase/decarboxylase</fullName>
        <shortName evidence="3">PPCS-PPCDC</shortName>
    </alternativeName>
    <domain>
        <recommendedName>
            <fullName evidence="3">Phosphopantothenoylcysteine decarboxylase</fullName>
            <shortName evidence="3">PPC decarboxylase</shortName>
            <shortName evidence="3">PPC-DC</shortName>
            <ecNumber evidence="3">4.1.1.36</ecNumber>
        </recommendedName>
        <alternativeName>
            <fullName evidence="3">CoaC</fullName>
        </alternativeName>
    </domain>
    <domain>
        <recommendedName>
            <fullName evidence="3">Phosphopantothenate--cysteine ligase</fullName>
            <ecNumber evidence="3">6.3.2.5</ecNumber>
        </recommendedName>
        <alternativeName>
            <fullName evidence="3">CoaB</fullName>
        </alternativeName>
        <alternativeName>
            <fullName evidence="3">Phosphopantothenoylcysteine synthetase</fullName>
            <shortName evidence="3">PPC synthetase</shortName>
            <shortName evidence="3">PPC-S</shortName>
        </alternativeName>
    </domain>
</protein>
<dbReference type="Gene3D" id="3.40.50.1950">
    <property type="entry name" value="Flavin prenyltransferase-like"/>
    <property type="match status" value="1"/>
</dbReference>
<keyword evidence="3 4" id="KW-0285">Flavoprotein</keyword>
<feature type="region of interest" description="Phosphopantothenoylcysteine decarboxylase" evidence="3">
    <location>
        <begin position="1"/>
        <end position="189"/>
    </location>
</feature>
<dbReference type="UniPathway" id="UPA00241">
    <property type="reaction ID" value="UER00353"/>
</dbReference>
<dbReference type="PANTHER" id="PTHR14359:SF6">
    <property type="entry name" value="PHOSPHOPANTOTHENOYLCYSTEINE DECARBOXYLASE"/>
    <property type="match status" value="1"/>
</dbReference>
<dbReference type="InterPro" id="IPR036551">
    <property type="entry name" value="Flavin_trans-like"/>
</dbReference>
<feature type="binding site" evidence="3">
    <location>
        <position position="278"/>
    </location>
    <ligand>
        <name>CTP</name>
        <dbReference type="ChEBI" id="CHEBI:37563"/>
    </ligand>
</feature>
<dbReference type="InterPro" id="IPR007085">
    <property type="entry name" value="DNA/pantothenate-metab_flavo_C"/>
</dbReference>
<comment type="cofactor">
    <cofactor evidence="3">
        <name>Mg(2+)</name>
        <dbReference type="ChEBI" id="CHEBI:18420"/>
    </cofactor>
</comment>
<comment type="similarity">
    <text evidence="3 4">In the N-terminal section; belongs to the HFCD (homo-oligomeric flavin containing Cys decarboxylase) superfamily.</text>
</comment>
<feature type="binding site" evidence="3">
    <location>
        <position position="288"/>
    </location>
    <ligand>
        <name>CTP</name>
        <dbReference type="ChEBI" id="CHEBI:37563"/>
    </ligand>
</feature>
<dbReference type="InterPro" id="IPR035929">
    <property type="entry name" value="CoaB-like_sf"/>
</dbReference>
<name>A0A2K8KZ70_MARES</name>
<gene>
    <name evidence="3" type="primary">coaBC</name>
    <name evidence="7" type="ORF">Ga0123461_1913</name>
</gene>
<dbReference type="KEGG" id="maes:Ga0123461_1913"/>
<evidence type="ECO:0000313" key="8">
    <source>
        <dbReference type="Proteomes" id="UP000231701"/>
    </source>
</evidence>
<keyword evidence="3" id="KW-0479">Metal-binding</keyword>
<dbReference type="EMBL" id="CP018799">
    <property type="protein sequence ID" value="ATX80320.1"/>
    <property type="molecule type" value="Genomic_DNA"/>
</dbReference>
<dbReference type="SUPFAM" id="SSF102645">
    <property type="entry name" value="CoaB-like"/>
    <property type="match status" value="1"/>
</dbReference>